<dbReference type="Pfam" id="PF02310">
    <property type="entry name" value="B12-binding"/>
    <property type="match status" value="1"/>
</dbReference>
<proteinExistence type="predicted"/>
<gene>
    <name evidence="3" type="ORF">J2045_000454</name>
</gene>
<dbReference type="Gene3D" id="3.40.50.280">
    <property type="entry name" value="Cobalamin-binding domain"/>
    <property type="match status" value="1"/>
</dbReference>
<dbReference type="InterPro" id="IPR036724">
    <property type="entry name" value="Cobalamin-bd_sf"/>
</dbReference>
<dbReference type="SUPFAM" id="SSF52242">
    <property type="entry name" value="Cobalamin (vitamin B12)-binding domain"/>
    <property type="match status" value="1"/>
</dbReference>
<organism evidence="3 4">
    <name type="scientific">Peteryoungia aggregata LMG 23059</name>
    <dbReference type="NCBI Taxonomy" id="1368425"/>
    <lineage>
        <taxon>Bacteria</taxon>
        <taxon>Pseudomonadati</taxon>
        <taxon>Pseudomonadota</taxon>
        <taxon>Alphaproteobacteria</taxon>
        <taxon>Hyphomicrobiales</taxon>
        <taxon>Rhizobiaceae</taxon>
        <taxon>Peteryoungia</taxon>
    </lineage>
</organism>
<name>A0ABU0G280_9HYPH</name>
<evidence type="ECO:0000313" key="4">
    <source>
        <dbReference type="Proteomes" id="UP001238496"/>
    </source>
</evidence>
<evidence type="ECO:0000313" key="3">
    <source>
        <dbReference type="EMBL" id="MDQ0419444.1"/>
    </source>
</evidence>
<dbReference type="Proteomes" id="UP001238496">
    <property type="component" value="Unassembled WGS sequence"/>
</dbReference>
<comment type="caution">
    <text evidence="3">The sequence shown here is derived from an EMBL/GenBank/DDBJ whole genome shotgun (WGS) entry which is preliminary data.</text>
</comment>
<evidence type="ECO:0000259" key="2">
    <source>
        <dbReference type="Pfam" id="PF02310"/>
    </source>
</evidence>
<dbReference type="InterPro" id="IPR006158">
    <property type="entry name" value="Cobalamin-bd"/>
</dbReference>
<dbReference type="EMBL" id="JAUSUW010000001">
    <property type="protein sequence ID" value="MDQ0419444.1"/>
    <property type="molecule type" value="Genomic_DNA"/>
</dbReference>
<feature type="region of interest" description="Disordered" evidence="1">
    <location>
        <begin position="1"/>
        <end position="30"/>
    </location>
</feature>
<reference evidence="3 4" key="1">
    <citation type="submission" date="2023-07" db="EMBL/GenBank/DDBJ databases">
        <title>Genomic Encyclopedia of Type Strains, Phase IV (KMG-IV): sequencing the most valuable type-strain genomes for metagenomic binning, comparative biology and taxonomic classification.</title>
        <authorList>
            <person name="Goeker M."/>
        </authorList>
    </citation>
    <scope>NUCLEOTIDE SEQUENCE [LARGE SCALE GENOMIC DNA]</scope>
    <source>
        <strain evidence="3 4">DSM 1111</strain>
    </source>
</reference>
<protein>
    <submittedName>
        <fullName evidence="3">Methanogenic corrinoid protein MtbC1</fullName>
    </submittedName>
</protein>
<evidence type="ECO:0000256" key="1">
    <source>
        <dbReference type="SAM" id="MobiDB-lite"/>
    </source>
</evidence>
<accession>A0ABU0G280</accession>
<feature type="compositionally biased region" description="Basic and acidic residues" evidence="1">
    <location>
        <begin position="1"/>
        <end position="15"/>
    </location>
</feature>
<keyword evidence="4" id="KW-1185">Reference proteome</keyword>
<dbReference type="InterPro" id="IPR036594">
    <property type="entry name" value="Meth_synthase_dom"/>
</dbReference>
<feature type="domain" description="B12-binding" evidence="2">
    <location>
        <begin position="186"/>
        <end position="292"/>
    </location>
</feature>
<dbReference type="RefSeq" id="WP_307368883.1">
    <property type="nucleotide sequence ID" value="NZ_JAUSUW010000001.1"/>
</dbReference>
<sequence>MGDDKKEGPLERAEEPPSTGEGKSGPTRGDVRLTSLEQRILESAIRGSVPRLVGAGHSNLTIGMQDGDVPAEVDFHLHPELDPKARELPGTEKAITFRAALTQALIEHDPRGHRDIIEELQRSDLPMHTLAIQLFSPVAAHLGRLWCNDETDFIQVAVASTRLGMIVNHLSQNRSQAIRDRQKARRVLLARTRGAMHTIGVSIVASCFRDMGWDVDGGADLELDDSLYMRLSNSSYALLGISVGRVDEVDECAEAIRRVQSNRGMSKMKIAVGGPAVMKNPRAFGSIGADMVAKSALEVMHLADRMGA</sequence>
<dbReference type="Gene3D" id="1.10.1240.10">
    <property type="entry name" value="Methionine synthase domain"/>
    <property type="match status" value="1"/>
</dbReference>